<dbReference type="InterPro" id="IPR029479">
    <property type="entry name" value="Nitroreductase"/>
</dbReference>
<comment type="caution">
    <text evidence="4">The sequence shown here is derived from an EMBL/GenBank/DDBJ whole genome shotgun (WGS) entry which is preliminary data.</text>
</comment>
<dbReference type="EMBL" id="LAZR01002313">
    <property type="protein sequence ID" value="KKN31624.1"/>
    <property type="molecule type" value="Genomic_DNA"/>
</dbReference>
<dbReference type="PANTHER" id="PTHR43673">
    <property type="entry name" value="NAD(P)H NITROREDUCTASE YDGI-RELATED"/>
    <property type="match status" value="1"/>
</dbReference>
<keyword evidence="2" id="KW-0560">Oxidoreductase</keyword>
<dbReference type="AlphaFoldDB" id="A0A0F9PN46"/>
<dbReference type="SUPFAM" id="SSF54862">
    <property type="entry name" value="4Fe-4S ferredoxins"/>
    <property type="match status" value="1"/>
</dbReference>
<dbReference type="PANTHER" id="PTHR43673:SF10">
    <property type="entry name" value="NADH DEHYDROGENASE_NAD(P)H NITROREDUCTASE XCC3605-RELATED"/>
    <property type="match status" value="1"/>
</dbReference>
<reference evidence="4" key="1">
    <citation type="journal article" date="2015" name="Nature">
        <title>Complex archaea that bridge the gap between prokaryotes and eukaryotes.</title>
        <authorList>
            <person name="Spang A."/>
            <person name="Saw J.H."/>
            <person name="Jorgensen S.L."/>
            <person name="Zaremba-Niedzwiedzka K."/>
            <person name="Martijn J."/>
            <person name="Lind A.E."/>
            <person name="van Eijk R."/>
            <person name="Schleper C."/>
            <person name="Guy L."/>
            <person name="Ettema T.J."/>
        </authorList>
    </citation>
    <scope>NUCLEOTIDE SEQUENCE</scope>
</reference>
<dbReference type="InterPro" id="IPR017896">
    <property type="entry name" value="4Fe4S_Fe-S-bd"/>
</dbReference>
<comment type="similarity">
    <text evidence="1">Belongs to the nitroreductase family.</text>
</comment>
<proteinExistence type="inferred from homology"/>
<dbReference type="Gene3D" id="3.30.70.20">
    <property type="match status" value="1"/>
</dbReference>
<gene>
    <name evidence="4" type="ORF">LCGC14_0822030</name>
</gene>
<dbReference type="SUPFAM" id="SSF55469">
    <property type="entry name" value="FMN-dependent nitroreductase-like"/>
    <property type="match status" value="1"/>
</dbReference>
<evidence type="ECO:0000256" key="1">
    <source>
        <dbReference type="ARBA" id="ARBA00007118"/>
    </source>
</evidence>
<name>A0A0F9PN46_9ZZZZ</name>
<evidence type="ECO:0000256" key="2">
    <source>
        <dbReference type="ARBA" id="ARBA00023002"/>
    </source>
</evidence>
<sequence length="268" mass="30295">MPVLGIDYEKCNFCQICYNACTRYFRRDLEQKKMVFDDPNNLCDSCGRCVARCNLDAIIYEDFGEMVTFDEVQDPSTLISYDAMHKFMSAKRSIRGFKKRKVPKDVMEKVLNSMKYAPTGANIRTLRCTLISDEDKIKKLSDVVMDAIIASSNPRYSENFIKAKKSDIDTIFYKAPHVLIMHSNNPGDAMNSIIALTYGMLSAQTLGLGSCWIGLAHGVLTSNKEVREKIAGIHGHVWGVIIIGYPTQIYYRVPPRPNIKIKGLNELT</sequence>
<feature type="domain" description="4Fe-4S ferredoxin-type" evidence="3">
    <location>
        <begin position="32"/>
        <end position="63"/>
    </location>
</feature>
<organism evidence="4">
    <name type="scientific">marine sediment metagenome</name>
    <dbReference type="NCBI Taxonomy" id="412755"/>
    <lineage>
        <taxon>unclassified sequences</taxon>
        <taxon>metagenomes</taxon>
        <taxon>ecological metagenomes</taxon>
    </lineage>
</organism>
<dbReference type="InterPro" id="IPR000415">
    <property type="entry name" value="Nitroreductase-like"/>
</dbReference>
<accession>A0A0F9PN46</accession>
<dbReference type="PROSITE" id="PS51379">
    <property type="entry name" value="4FE4S_FER_2"/>
    <property type="match status" value="1"/>
</dbReference>
<dbReference type="Gene3D" id="3.40.109.10">
    <property type="entry name" value="NADH Oxidase"/>
    <property type="match status" value="1"/>
</dbReference>
<dbReference type="GO" id="GO:0016491">
    <property type="term" value="F:oxidoreductase activity"/>
    <property type="evidence" value="ECO:0007669"/>
    <property type="project" value="UniProtKB-KW"/>
</dbReference>
<protein>
    <recommendedName>
        <fullName evidence="3">4Fe-4S ferredoxin-type domain-containing protein</fullName>
    </recommendedName>
</protein>
<evidence type="ECO:0000313" key="4">
    <source>
        <dbReference type="EMBL" id="KKN31624.1"/>
    </source>
</evidence>
<evidence type="ECO:0000259" key="3">
    <source>
        <dbReference type="PROSITE" id="PS51379"/>
    </source>
</evidence>
<dbReference type="Pfam" id="PF00881">
    <property type="entry name" value="Nitroreductase"/>
    <property type="match status" value="1"/>
</dbReference>